<reference evidence="1 2" key="1">
    <citation type="journal article" date="2020" name="Microb. Ecol.">
        <title>Ecogenomics of the Marine Benthic Filamentous Cyanobacterium Adonisia.</title>
        <authorList>
            <person name="Walter J.M."/>
            <person name="Coutinho F.H."/>
            <person name="Leomil L."/>
            <person name="Hargreaves P.I."/>
            <person name="Campeao M.E."/>
            <person name="Vieira V.V."/>
            <person name="Silva B.S."/>
            <person name="Fistarol G.O."/>
            <person name="Salomon P.S."/>
            <person name="Sawabe T."/>
            <person name="Mino S."/>
            <person name="Hosokawa M."/>
            <person name="Miyashita H."/>
            <person name="Maruyama F."/>
            <person name="van Verk M.C."/>
            <person name="Dutilh B.E."/>
            <person name="Thompson C.C."/>
            <person name="Thompson F.L."/>
        </authorList>
    </citation>
    <scope>NUCLEOTIDE SEQUENCE [LARGE SCALE GENOMIC DNA]</scope>
    <source>
        <strain evidence="1 2">CCMR0081</strain>
    </source>
</reference>
<protein>
    <submittedName>
        <fullName evidence="1">Uncharacterized protein</fullName>
    </submittedName>
</protein>
<sequence length="71" mass="8000">MAYDPKTDTTRHAACSRRDCVDMEARNKWKLIDVETLPSAPSSSSVLKVNCVFQGDCQFDKTRMDLTQGDD</sequence>
<dbReference type="Proteomes" id="UP000481033">
    <property type="component" value="Unassembled WGS sequence"/>
</dbReference>
<dbReference type="RefSeq" id="WP_163699671.1">
    <property type="nucleotide sequence ID" value="NZ_QXHD01000004.1"/>
</dbReference>
<evidence type="ECO:0000313" key="2">
    <source>
        <dbReference type="Proteomes" id="UP000481033"/>
    </source>
</evidence>
<proteinExistence type="predicted"/>
<comment type="caution">
    <text evidence="1">The sequence shown here is derived from an EMBL/GenBank/DDBJ whole genome shotgun (WGS) entry which is preliminary data.</text>
</comment>
<evidence type="ECO:0000313" key="1">
    <source>
        <dbReference type="EMBL" id="NEZ57570.1"/>
    </source>
</evidence>
<dbReference type="AlphaFoldDB" id="A0A6M0RNV6"/>
<gene>
    <name evidence="1" type="ORF">DXZ20_18250</name>
</gene>
<organism evidence="1 2">
    <name type="scientific">Adonisia turfae CCMR0081</name>
    <dbReference type="NCBI Taxonomy" id="2292702"/>
    <lineage>
        <taxon>Bacteria</taxon>
        <taxon>Bacillati</taxon>
        <taxon>Cyanobacteriota</taxon>
        <taxon>Adonisia</taxon>
        <taxon>Adonisia turfae</taxon>
    </lineage>
</organism>
<keyword evidence="2" id="KW-1185">Reference proteome</keyword>
<accession>A0A6M0RNV6</accession>
<dbReference type="EMBL" id="QXHD01000004">
    <property type="protein sequence ID" value="NEZ57570.1"/>
    <property type="molecule type" value="Genomic_DNA"/>
</dbReference>
<name>A0A6M0RNV6_9CYAN</name>